<dbReference type="InterPro" id="IPR002491">
    <property type="entry name" value="ABC_transptr_periplasmic_BD"/>
</dbReference>
<dbReference type="Pfam" id="PF01497">
    <property type="entry name" value="Peripla_BP_2"/>
    <property type="match status" value="1"/>
</dbReference>
<dbReference type="PROSITE" id="PS50983">
    <property type="entry name" value="FE_B12_PBP"/>
    <property type="match status" value="1"/>
</dbReference>
<accession>A0A2V2MPT9</accession>
<dbReference type="SUPFAM" id="SSF53807">
    <property type="entry name" value="Helical backbone' metal receptor"/>
    <property type="match status" value="1"/>
</dbReference>
<dbReference type="RefSeq" id="WP_109942200.1">
    <property type="nucleotide sequence ID" value="NZ_CP176366.1"/>
</dbReference>
<reference evidence="2 3" key="1">
    <citation type="submission" date="2018-05" db="EMBL/GenBank/DDBJ databases">
        <title>Draft genome of Methanospirillum stamsii Pt1.</title>
        <authorList>
            <person name="Dueholm M.S."/>
            <person name="Nielsen P.H."/>
            <person name="Bakmann L.F."/>
            <person name="Otzen D.E."/>
        </authorList>
    </citation>
    <scope>NUCLEOTIDE SEQUENCE [LARGE SCALE GENOMIC DNA]</scope>
    <source>
        <strain evidence="2 3">Pt1</strain>
    </source>
</reference>
<dbReference type="OrthoDB" id="24039at2157"/>
<name>A0A2V2MPT9_9EURY</name>
<dbReference type="GeneID" id="97607966"/>
<feature type="domain" description="Fe/B12 periplasmic-binding" evidence="1">
    <location>
        <begin position="37"/>
        <end position="336"/>
    </location>
</feature>
<dbReference type="InterPro" id="IPR050902">
    <property type="entry name" value="ABC_Transporter_SBP"/>
</dbReference>
<protein>
    <submittedName>
        <fullName evidence="2">ABC transporter substrate-binding protein</fullName>
    </submittedName>
</protein>
<evidence type="ECO:0000259" key="1">
    <source>
        <dbReference type="PROSITE" id="PS50983"/>
    </source>
</evidence>
<dbReference type="PANTHER" id="PTHR30535">
    <property type="entry name" value="VITAMIN B12-BINDING PROTEIN"/>
    <property type="match status" value="1"/>
</dbReference>
<comment type="caution">
    <text evidence="2">The sequence shown here is derived from an EMBL/GenBank/DDBJ whole genome shotgun (WGS) entry which is preliminary data.</text>
</comment>
<dbReference type="Proteomes" id="UP000245934">
    <property type="component" value="Unassembled WGS sequence"/>
</dbReference>
<dbReference type="EMBL" id="QGMZ01000045">
    <property type="protein sequence ID" value="PWR70234.1"/>
    <property type="molecule type" value="Genomic_DNA"/>
</dbReference>
<dbReference type="AlphaFoldDB" id="A0A2V2MPT9"/>
<evidence type="ECO:0000313" key="3">
    <source>
        <dbReference type="Proteomes" id="UP000245934"/>
    </source>
</evidence>
<keyword evidence="3" id="KW-1185">Reference proteome</keyword>
<dbReference type="Gene3D" id="3.40.50.1980">
    <property type="entry name" value="Nitrogenase molybdenum iron protein domain"/>
    <property type="match status" value="2"/>
</dbReference>
<proteinExistence type="predicted"/>
<gene>
    <name evidence="2" type="ORF">DLD82_16335</name>
</gene>
<sequence>MAYNVVLKIFIGMMLVLALISVVQADEAISFTDAMGREISLEKPAETLAYYMVGDPVKIVGAWDKVIARDGMSSDERFYPNAGSIPAISAETGYMNLDYEKLMELKPDVVIIGKQDWDLEGIQKAIDSLEPEIPVVVLDFLDLNTMADNYEKLGKLTGNTEAAQDYLAFFDSVISPIKSKTSTLADSEKPNVFLQAHGMSSPDELYTYGGGFAAANALLGIVGANNVAAEISGPYSEFDSEWLIGKDVDVIVKEVWEGFYPEWVGLKATDPANKISSAQKIREETLANEIYTGSEAITNDRVYLADHFLWNHPVAYVSYLAKWIHPELFGNLEPEKTYQEYLTKYLKTDVNLDDVGIAGYP</sequence>
<dbReference type="PANTHER" id="PTHR30535:SF34">
    <property type="entry name" value="MOLYBDATE-BINDING PROTEIN MOLA"/>
    <property type="match status" value="1"/>
</dbReference>
<organism evidence="2 3">
    <name type="scientific">Methanospirillum stamsii</name>
    <dbReference type="NCBI Taxonomy" id="1277351"/>
    <lineage>
        <taxon>Archaea</taxon>
        <taxon>Methanobacteriati</taxon>
        <taxon>Methanobacteriota</taxon>
        <taxon>Stenosarchaea group</taxon>
        <taxon>Methanomicrobia</taxon>
        <taxon>Methanomicrobiales</taxon>
        <taxon>Methanospirillaceae</taxon>
        <taxon>Methanospirillum</taxon>
    </lineage>
</organism>
<evidence type="ECO:0000313" key="2">
    <source>
        <dbReference type="EMBL" id="PWR70234.1"/>
    </source>
</evidence>